<dbReference type="Gene3D" id="2.40.400.10">
    <property type="entry name" value="Acetoacetate decarboxylase-like"/>
    <property type="match status" value="1"/>
</dbReference>
<dbReference type="InterPro" id="IPR023375">
    <property type="entry name" value="ADC_dom_sf"/>
</dbReference>
<organism evidence="1 2">
    <name type="scientific">Saccharolobus solfataricus</name>
    <name type="common">Sulfolobus solfataricus</name>
    <dbReference type="NCBI Taxonomy" id="2287"/>
    <lineage>
        <taxon>Archaea</taxon>
        <taxon>Thermoproteota</taxon>
        <taxon>Thermoprotei</taxon>
        <taxon>Sulfolobales</taxon>
        <taxon>Sulfolobaceae</taxon>
        <taxon>Saccharolobus</taxon>
    </lineage>
</organism>
<protein>
    <submittedName>
        <fullName evidence="1">Acetoacetate decarboxylase family protein</fullName>
    </submittedName>
</protein>
<accession>A0A7S9IHJ2</accession>
<dbReference type="Pfam" id="PF06314">
    <property type="entry name" value="ADC"/>
    <property type="match status" value="1"/>
</dbReference>
<evidence type="ECO:0000313" key="1">
    <source>
        <dbReference type="EMBL" id="QPG49297.1"/>
    </source>
</evidence>
<dbReference type="GO" id="GO:0016829">
    <property type="term" value="F:lyase activity"/>
    <property type="evidence" value="ECO:0007669"/>
    <property type="project" value="InterPro"/>
</dbReference>
<dbReference type="Proteomes" id="UP000594632">
    <property type="component" value="Chromosome"/>
</dbReference>
<name>A0A7S9IHJ2_SACSO</name>
<gene>
    <name evidence="1" type="ORF">HFC64_05180</name>
</gene>
<dbReference type="AlphaFoldDB" id="A0A7S9IHJ2"/>
<dbReference type="SUPFAM" id="SSF160104">
    <property type="entry name" value="Acetoacetate decarboxylase-like"/>
    <property type="match status" value="1"/>
</dbReference>
<evidence type="ECO:0000313" key="2">
    <source>
        <dbReference type="Proteomes" id="UP000594632"/>
    </source>
</evidence>
<dbReference type="InterPro" id="IPR010451">
    <property type="entry name" value="Acetoacetate_decarboxylase"/>
</dbReference>
<reference evidence="1 2" key="1">
    <citation type="journal article" date="2020" name="Nat. Commun.">
        <title>The structures of two archaeal type IV pili illuminate evolutionary relationships.</title>
        <authorList>
            <person name="Wang F."/>
            <person name="Baquero D.P."/>
            <person name="Su Z."/>
            <person name="Beltran L.C."/>
            <person name="Prangishvili D."/>
            <person name="Krupovic M."/>
            <person name="Egelman E.H."/>
        </authorList>
    </citation>
    <scope>NUCLEOTIDE SEQUENCE [LARGE SCALE GENOMIC DNA]</scope>
    <source>
        <strain evidence="1 2">POZ149</strain>
    </source>
</reference>
<proteinExistence type="predicted"/>
<dbReference type="EMBL" id="CP050869">
    <property type="protein sequence ID" value="QPG49297.1"/>
    <property type="molecule type" value="Genomic_DNA"/>
</dbReference>
<sequence length="260" mass="29165">MKGKLNVNQVFAMPGNAPLYLKPPAYYRDCPILMGVFKGNPDGIIETIPDNLDLVTLGDNKPLFLYFQAYYPFSSLYGSYNEVVLAPLVLYQNQPHLFISYIYVDNDAALTAGREIWGFPKKFANMKLEIKGESVEASLERPTGRKLISAQMRIERQAKLEELQSSGIGSSPTLLLKIIPNPDAESKPSIELVKVEVKMMPRVSTSDNSLELWTGKLLLNFVEESLTDPLSKFGPVELVSAYFGRFDMILPPGKVIYKYI</sequence>